<evidence type="ECO:0000256" key="2">
    <source>
        <dbReference type="ARBA" id="ARBA00004141"/>
    </source>
</evidence>
<organism evidence="14 15">
    <name type="scientific">Anaeromyxobacter oryzae</name>
    <dbReference type="NCBI Taxonomy" id="2918170"/>
    <lineage>
        <taxon>Bacteria</taxon>
        <taxon>Pseudomonadati</taxon>
        <taxon>Myxococcota</taxon>
        <taxon>Myxococcia</taxon>
        <taxon>Myxococcales</taxon>
        <taxon>Cystobacterineae</taxon>
        <taxon>Anaeromyxobacteraceae</taxon>
        <taxon>Anaeromyxobacter</taxon>
    </lineage>
</organism>
<keyword evidence="4" id="KW-0808">Transferase</keyword>
<evidence type="ECO:0000313" key="14">
    <source>
        <dbReference type="EMBL" id="BDG05754.1"/>
    </source>
</evidence>
<dbReference type="EC" id="2.7.13.3" evidence="3"/>
<keyword evidence="5" id="KW-0812">Transmembrane</keyword>
<dbReference type="PANTHER" id="PTHR42878">
    <property type="entry name" value="TWO-COMPONENT HISTIDINE KINASE"/>
    <property type="match status" value="1"/>
</dbReference>
<evidence type="ECO:0000256" key="1">
    <source>
        <dbReference type="ARBA" id="ARBA00000085"/>
    </source>
</evidence>
<sequence length="433" mass="47234">MPGSITTLMAESRAPRARRLAVVSVAAFVAFWFFDAAVDAYIWHEGTLRETLVRPEPIELWFRAVVTALVVLVYRGRWASARLRLLYSALDAAPDGIQVVDLQGGIAYSNAAVETIYGFSPDEFHGRNVNDMNADPTFAARVILPAIQREGRWAGEIEVKHKDGRTFTIWLKTSVVLNRRGTPMAAIGVIRDIAERKRQEQELRNYARQLEEATRIKDLFADILRHDLLGPAAAMQMSVETLLKQGPSSPAAARLLAGAKRSCAKLTDMIEAAATYAKLSAARDIEFGTVDLGGVLNALPYEFELPLAERNARLTVDAPGAYPARANEIVSQVFSNLVSNAIKYGPPGGTIEVAVSDAGERWRVSVADSGEGIPDADKERVFTRFERAAKEGVKGTGLGLAIARRIVDLHGGRIWIEDNPRGGAVFCVALPKA</sequence>
<dbReference type="SUPFAM" id="SSF55874">
    <property type="entry name" value="ATPase domain of HSP90 chaperone/DNA topoisomerase II/histidine kinase"/>
    <property type="match status" value="1"/>
</dbReference>
<dbReference type="Pfam" id="PF02518">
    <property type="entry name" value="HATPase_c"/>
    <property type="match status" value="1"/>
</dbReference>
<keyword evidence="7" id="KW-0418">Kinase</keyword>
<dbReference type="SMART" id="SM00091">
    <property type="entry name" value="PAS"/>
    <property type="match status" value="1"/>
</dbReference>
<dbReference type="SUPFAM" id="SSF47384">
    <property type="entry name" value="Homodimeric domain of signal transducing histidine kinase"/>
    <property type="match status" value="1"/>
</dbReference>
<dbReference type="InterPro" id="IPR036890">
    <property type="entry name" value="HATPase_C_sf"/>
</dbReference>
<comment type="subcellular location">
    <subcellularLocation>
        <location evidence="2">Membrane</location>
        <topology evidence="2">Multi-pass membrane protein</topology>
    </subcellularLocation>
</comment>
<dbReference type="InterPro" id="IPR036097">
    <property type="entry name" value="HisK_dim/P_sf"/>
</dbReference>
<evidence type="ECO:0000256" key="11">
    <source>
        <dbReference type="ARBA" id="ARBA00023136"/>
    </source>
</evidence>
<dbReference type="InterPro" id="IPR013767">
    <property type="entry name" value="PAS_fold"/>
</dbReference>
<comment type="catalytic activity">
    <reaction evidence="1">
        <text>ATP + protein L-histidine = ADP + protein N-phospho-L-histidine.</text>
        <dbReference type="EC" id="2.7.13.3"/>
    </reaction>
</comment>
<reference evidence="15" key="1">
    <citation type="journal article" date="2022" name="Int. J. Syst. Evol. Microbiol.">
        <title>Anaeromyxobacter oryzae sp. nov., Anaeromyxobacter diazotrophicus sp. nov. and Anaeromyxobacter paludicola sp. nov., isolated from paddy soils.</title>
        <authorList>
            <person name="Itoh H."/>
            <person name="Xu Z."/>
            <person name="Mise K."/>
            <person name="Masuda Y."/>
            <person name="Ushijima N."/>
            <person name="Hayakawa C."/>
            <person name="Shiratori Y."/>
            <person name="Senoo K."/>
        </authorList>
    </citation>
    <scope>NUCLEOTIDE SEQUENCE [LARGE SCALE GENOMIC DNA]</scope>
    <source>
        <strain evidence="15">Red232</strain>
    </source>
</reference>
<keyword evidence="15" id="KW-1185">Reference proteome</keyword>
<evidence type="ECO:0000256" key="8">
    <source>
        <dbReference type="ARBA" id="ARBA00022840"/>
    </source>
</evidence>
<dbReference type="Proteomes" id="UP001162891">
    <property type="component" value="Chromosome"/>
</dbReference>
<dbReference type="InterPro" id="IPR035965">
    <property type="entry name" value="PAS-like_dom_sf"/>
</dbReference>
<feature type="domain" description="Histidine kinase/HSP90-like ATPase" evidence="13">
    <location>
        <begin position="325"/>
        <end position="433"/>
    </location>
</feature>
<evidence type="ECO:0000259" key="12">
    <source>
        <dbReference type="SMART" id="SM00091"/>
    </source>
</evidence>
<accession>A0ABM7X1Y1</accession>
<evidence type="ECO:0000256" key="9">
    <source>
        <dbReference type="ARBA" id="ARBA00022989"/>
    </source>
</evidence>
<dbReference type="PANTHER" id="PTHR42878:SF7">
    <property type="entry name" value="SENSOR HISTIDINE KINASE GLRK"/>
    <property type="match status" value="1"/>
</dbReference>
<keyword evidence="8" id="KW-0067">ATP-binding</keyword>
<dbReference type="EMBL" id="AP025591">
    <property type="protein sequence ID" value="BDG05754.1"/>
    <property type="molecule type" value="Genomic_DNA"/>
</dbReference>
<dbReference type="SUPFAM" id="SSF55785">
    <property type="entry name" value="PYP-like sensor domain (PAS domain)"/>
    <property type="match status" value="1"/>
</dbReference>
<keyword evidence="9" id="KW-1133">Transmembrane helix</keyword>
<dbReference type="CDD" id="cd00075">
    <property type="entry name" value="HATPase"/>
    <property type="match status" value="1"/>
</dbReference>
<evidence type="ECO:0000259" key="13">
    <source>
        <dbReference type="SMART" id="SM00387"/>
    </source>
</evidence>
<keyword evidence="6" id="KW-0547">Nucleotide-binding</keyword>
<dbReference type="SMART" id="SM00387">
    <property type="entry name" value="HATPase_c"/>
    <property type="match status" value="1"/>
</dbReference>
<proteinExistence type="predicted"/>
<dbReference type="SMART" id="SM00086">
    <property type="entry name" value="PAC"/>
    <property type="match status" value="1"/>
</dbReference>
<dbReference type="InterPro" id="IPR001610">
    <property type="entry name" value="PAC"/>
</dbReference>
<dbReference type="Gene3D" id="1.10.287.130">
    <property type="match status" value="1"/>
</dbReference>
<dbReference type="PRINTS" id="PR00344">
    <property type="entry name" value="BCTRLSENSOR"/>
</dbReference>
<dbReference type="InterPro" id="IPR003594">
    <property type="entry name" value="HATPase_dom"/>
</dbReference>
<protein>
    <recommendedName>
        <fullName evidence="3">histidine kinase</fullName>
        <ecNumber evidence="3">2.7.13.3</ecNumber>
    </recommendedName>
</protein>
<evidence type="ECO:0000313" key="15">
    <source>
        <dbReference type="Proteomes" id="UP001162891"/>
    </source>
</evidence>
<dbReference type="Gene3D" id="3.30.450.20">
    <property type="entry name" value="PAS domain"/>
    <property type="match status" value="1"/>
</dbReference>
<feature type="domain" description="PAS" evidence="12">
    <location>
        <begin position="84"/>
        <end position="152"/>
    </location>
</feature>
<name>A0ABM7X1Y1_9BACT</name>
<dbReference type="InterPro" id="IPR000014">
    <property type="entry name" value="PAS"/>
</dbReference>
<evidence type="ECO:0000256" key="6">
    <source>
        <dbReference type="ARBA" id="ARBA00022741"/>
    </source>
</evidence>
<dbReference type="InterPro" id="IPR050351">
    <property type="entry name" value="BphY/WalK/GraS-like"/>
</dbReference>
<evidence type="ECO:0000256" key="7">
    <source>
        <dbReference type="ARBA" id="ARBA00022777"/>
    </source>
</evidence>
<keyword evidence="10" id="KW-0902">Two-component regulatory system</keyword>
<keyword evidence="11" id="KW-0472">Membrane</keyword>
<dbReference type="Pfam" id="PF00989">
    <property type="entry name" value="PAS"/>
    <property type="match status" value="1"/>
</dbReference>
<dbReference type="InterPro" id="IPR004358">
    <property type="entry name" value="Sig_transdc_His_kin-like_C"/>
</dbReference>
<dbReference type="Gene3D" id="3.30.565.10">
    <property type="entry name" value="Histidine kinase-like ATPase, C-terminal domain"/>
    <property type="match status" value="1"/>
</dbReference>
<evidence type="ECO:0000256" key="10">
    <source>
        <dbReference type="ARBA" id="ARBA00023012"/>
    </source>
</evidence>
<evidence type="ECO:0000256" key="4">
    <source>
        <dbReference type="ARBA" id="ARBA00022679"/>
    </source>
</evidence>
<dbReference type="CDD" id="cd00130">
    <property type="entry name" value="PAS"/>
    <property type="match status" value="1"/>
</dbReference>
<dbReference type="NCBIfam" id="TIGR00229">
    <property type="entry name" value="sensory_box"/>
    <property type="match status" value="1"/>
</dbReference>
<evidence type="ECO:0000256" key="5">
    <source>
        <dbReference type="ARBA" id="ARBA00022692"/>
    </source>
</evidence>
<gene>
    <name evidence="14" type="ORF">AMOR_47500</name>
</gene>
<evidence type="ECO:0000256" key="3">
    <source>
        <dbReference type="ARBA" id="ARBA00012438"/>
    </source>
</evidence>